<dbReference type="Proteomes" id="UP000007802">
    <property type="component" value="Unassembled WGS sequence"/>
</dbReference>
<proteinExistence type="predicted"/>
<gene>
    <name evidence="2" type="ORF">BDDG_12433</name>
</gene>
<dbReference type="EMBL" id="GG749439">
    <property type="protein sequence ID" value="KMW67914.1"/>
    <property type="molecule type" value="Genomic_DNA"/>
</dbReference>
<feature type="region of interest" description="Disordered" evidence="1">
    <location>
        <begin position="1"/>
        <end position="25"/>
    </location>
</feature>
<dbReference type="AlphaFoldDB" id="A0A0J9HFQ0"/>
<evidence type="ECO:0000256" key="1">
    <source>
        <dbReference type="SAM" id="MobiDB-lite"/>
    </source>
</evidence>
<feature type="region of interest" description="Disordered" evidence="1">
    <location>
        <begin position="88"/>
        <end position="110"/>
    </location>
</feature>
<organism evidence="2">
    <name type="scientific">Ajellomyces dermatitidis (strain ATCC 18188 / CBS 674.68)</name>
    <name type="common">Blastomyces dermatitidis</name>
    <dbReference type="NCBI Taxonomy" id="653446"/>
    <lineage>
        <taxon>Eukaryota</taxon>
        <taxon>Fungi</taxon>
        <taxon>Dikarya</taxon>
        <taxon>Ascomycota</taxon>
        <taxon>Pezizomycotina</taxon>
        <taxon>Eurotiomycetes</taxon>
        <taxon>Eurotiomycetidae</taxon>
        <taxon>Onygenales</taxon>
        <taxon>Ajellomycetaceae</taxon>
        <taxon>Blastomyces</taxon>
    </lineage>
</organism>
<name>A0A0J9HFQ0_AJEDA</name>
<accession>A0A0J9HFQ0</accession>
<evidence type="ECO:0000313" key="2">
    <source>
        <dbReference type="EMBL" id="KMW67914.1"/>
    </source>
</evidence>
<reference evidence="2" key="1">
    <citation type="submission" date="2010-03" db="EMBL/GenBank/DDBJ databases">
        <title>Annotation of Blastomyces dermatitidis strain ATCC 18188.</title>
        <authorList>
            <consortium name="The Broad Institute Genome Sequencing Platform"/>
            <consortium name="Broad Institute Genome Sequencing Center for Infectious Disease."/>
            <person name="Cuomo C."/>
            <person name="Klein B."/>
            <person name="Sullivan T."/>
            <person name="Heitman J."/>
            <person name="Young S."/>
            <person name="Zeng Q."/>
            <person name="Gargeya S."/>
            <person name="Alvarado L."/>
            <person name="Berlin A.M."/>
            <person name="Chapman S.B."/>
            <person name="Chen Z."/>
            <person name="Freedman E."/>
            <person name="Gellesch M."/>
            <person name="Goldberg J."/>
            <person name="Griggs A."/>
            <person name="Gujja S."/>
            <person name="Heilman E."/>
            <person name="Heiman D."/>
            <person name="Howarth C."/>
            <person name="Mehta T."/>
            <person name="Neiman D."/>
            <person name="Pearson M."/>
            <person name="Roberts A."/>
            <person name="Saif S."/>
            <person name="Shea T."/>
            <person name="Shenoy N."/>
            <person name="Sisk P."/>
            <person name="Stolte C."/>
            <person name="Sykes S."/>
            <person name="White J."/>
            <person name="Yandava C."/>
            <person name="Haas B."/>
            <person name="Nusbaum C."/>
            <person name="Birren B."/>
        </authorList>
    </citation>
    <scope>NUCLEOTIDE SEQUENCE</scope>
    <source>
        <strain evidence="2">ATCC 18188</strain>
    </source>
</reference>
<protein>
    <submittedName>
        <fullName evidence="2">Uncharacterized protein</fullName>
    </submittedName>
</protein>
<sequence>MNCKSFLEEEEEAEEDMHQAMEKGERRALQPYVRVTLPEAAAAAAGVRAEKKRPGTMRILRFSIYSPSLFLFRLQFNIPNRRVLIVNARPPSPTSPSRNNNKSVPTVFQT</sequence>
<feature type="compositionally biased region" description="Basic and acidic residues" evidence="1">
    <location>
        <begin position="16"/>
        <end position="25"/>
    </location>
</feature>